<dbReference type="AlphaFoldDB" id="A0A8X6VX72"/>
<sequence>MGSPKLIFSDKFHFSAASDSGHQLLWKERGTRYSQKCFGRTMSNGRTPLHISEQGSVTSQRYYREVIPNHVHIFRGAVGSDFLFMDDNARPHRSVEAADTMQNENIIRMQGPAYSP</sequence>
<proteinExistence type="predicted"/>
<comment type="caution">
    <text evidence="1">The sequence shown here is derived from an EMBL/GenBank/DDBJ whole genome shotgun (WGS) entry which is preliminary data.</text>
</comment>
<accession>A0A8X6VX72</accession>
<dbReference type="Gene3D" id="3.30.420.10">
    <property type="entry name" value="Ribonuclease H-like superfamily/Ribonuclease H"/>
    <property type="match status" value="1"/>
</dbReference>
<dbReference type="EMBL" id="BMAU01021369">
    <property type="protein sequence ID" value="GFY24119.1"/>
    <property type="molecule type" value="Genomic_DNA"/>
</dbReference>
<dbReference type="InterPro" id="IPR036397">
    <property type="entry name" value="RNaseH_sf"/>
</dbReference>
<evidence type="ECO:0000313" key="1">
    <source>
        <dbReference type="EMBL" id="GFY24119.1"/>
    </source>
</evidence>
<gene>
    <name evidence="1" type="primary">X975_14933</name>
    <name evidence="1" type="ORF">TNCV_1011721</name>
</gene>
<dbReference type="GO" id="GO:0003676">
    <property type="term" value="F:nucleic acid binding"/>
    <property type="evidence" value="ECO:0007669"/>
    <property type="project" value="InterPro"/>
</dbReference>
<keyword evidence="2" id="KW-1185">Reference proteome</keyword>
<protein>
    <submittedName>
        <fullName evidence="1">Transposable element Tcb2 transposase</fullName>
    </submittedName>
</protein>
<evidence type="ECO:0000313" key="2">
    <source>
        <dbReference type="Proteomes" id="UP000887159"/>
    </source>
</evidence>
<name>A0A8X6VX72_TRICX</name>
<organism evidence="1 2">
    <name type="scientific">Trichonephila clavipes</name>
    <name type="common">Golden silk orbweaver</name>
    <name type="synonym">Nephila clavipes</name>
    <dbReference type="NCBI Taxonomy" id="2585209"/>
    <lineage>
        <taxon>Eukaryota</taxon>
        <taxon>Metazoa</taxon>
        <taxon>Ecdysozoa</taxon>
        <taxon>Arthropoda</taxon>
        <taxon>Chelicerata</taxon>
        <taxon>Arachnida</taxon>
        <taxon>Araneae</taxon>
        <taxon>Araneomorphae</taxon>
        <taxon>Entelegynae</taxon>
        <taxon>Araneoidea</taxon>
        <taxon>Nephilidae</taxon>
        <taxon>Trichonephila</taxon>
    </lineage>
</organism>
<dbReference type="Proteomes" id="UP000887159">
    <property type="component" value="Unassembled WGS sequence"/>
</dbReference>
<reference evidence="1" key="1">
    <citation type="submission" date="2020-08" db="EMBL/GenBank/DDBJ databases">
        <title>Multicomponent nature underlies the extraordinary mechanical properties of spider dragline silk.</title>
        <authorList>
            <person name="Kono N."/>
            <person name="Nakamura H."/>
            <person name="Mori M."/>
            <person name="Yoshida Y."/>
            <person name="Ohtoshi R."/>
            <person name="Malay A.D."/>
            <person name="Moran D.A.P."/>
            <person name="Tomita M."/>
            <person name="Numata K."/>
            <person name="Arakawa K."/>
        </authorList>
    </citation>
    <scope>NUCLEOTIDE SEQUENCE</scope>
</reference>